<organism evidence="1 2">
    <name type="scientific">Dichotomicrobium thermohalophilum</name>
    <dbReference type="NCBI Taxonomy" id="933063"/>
    <lineage>
        <taxon>Bacteria</taxon>
        <taxon>Pseudomonadati</taxon>
        <taxon>Pseudomonadota</taxon>
        <taxon>Alphaproteobacteria</taxon>
        <taxon>Hyphomicrobiales</taxon>
        <taxon>Hyphomicrobiaceae</taxon>
        <taxon>Dichotomicrobium</taxon>
    </lineage>
</organism>
<dbReference type="InterPro" id="IPR014710">
    <property type="entry name" value="RmlC-like_jellyroll"/>
</dbReference>
<protein>
    <submittedName>
        <fullName evidence="1">Dimethylsulfoniopropionate lyase DddL</fullName>
    </submittedName>
</protein>
<dbReference type="InterPro" id="IPR031723">
    <property type="entry name" value="DMSP_lyase"/>
</dbReference>
<name>A0A397PGW8_9HYPH</name>
<evidence type="ECO:0000313" key="1">
    <source>
        <dbReference type="EMBL" id="RIA47733.1"/>
    </source>
</evidence>
<reference evidence="1 2" key="1">
    <citation type="submission" date="2018-08" db="EMBL/GenBank/DDBJ databases">
        <title>Genomic Encyclopedia of Archaeal and Bacterial Type Strains, Phase II (KMG-II): from individual species to whole genera.</title>
        <authorList>
            <person name="Goeker M."/>
        </authorList>
    </citation>
    <scope>NUCLEOTIDE SEQUENCE [LARGE SCALE GENOMIC DNA]</scope>
    <source>
        <strain evidence="1 2">DSM 5002</strain>
    </source>
</reference>
<comment type="caution">
    <text evidence="1">The sequence shown here is derived from an EMBL/GenBank/DDBJ whole genome shotgun (WGS) entry which is preliminary data.</text>
</comment>
<dbReference type="GO" id="GO:0047869">
    <property type="term" value="F:dimethylpropiothetin dethiomethylase activity"/>
    <property type="evidence" value="ECO:0007669"/>
    <property type="project" value="InterPro"/>
</dbReference>
<dbReference type="Gene3D" id="2.60.120.10">
    <property type="entry name" value="Jelly Rolls"/>
    <property type="match status" value="1"/>
</dbReference>
<dbReference type="InterPro" id="IPR011051">
    <property type="entry name" value="RmlC_Cupin_sf"/>
</dbReference>
<dbReference type="OrthoDB" id="9083851at2"/>
<dbReference type="EMBL" id="QXDF01000002">
    <property type="protein sequence ID" value="RIA47733.1"/>
    <property type="molecule type" value="Genomic_DNA"/>
</dbReference>
<evidence type="ECO:0000313" key="2">
    <source>
        <dbReference type="Proteomes" id="UP000266273"/>
    </source>
</evidence>
<gene>
    <name evidence="1" type="ORF">BXY53_2300</name>
</gene>
<sequence>MTDERLNSRPDWAFLLRDVYEHYRTSSAGGSPRIRTHQRHVRERIGRALNGNPQFHVDVPETLPVCRFLARALSRGYQTPAQPIIRSVEAIVPLLSWRYGYDRMPRSLADKYAYAEIMGPNGPVVWEDLIVGLVLFAPRTVYPTHRHTGITESYVCLSGAVSQNDAGVYAPGSLIFNPPGHMHRITTADREPCLLAYCWVGTPEDLRHQEMAFSRARRPEGGVRN</sequence>
<keyword evidence="1" id="KW-0456">Lyase</keyword>
<proteinExistence type="predicted"/>
<dbReference type="AlphaFoldDB" id="A0A397PGW8"/>
<dbReference type="SUPFAM" id="SSF51182">
    <property type="entry name" value="RmlC-like cupins"/>
    <property type="match status" value="1"/>
</dbReference>
<keyword evidence="2" id="KW-1185">Reference proteome</keyword>
<dbReference type="RefSeq" id="WP_119062092.1">
    <property type="nucleotide sequence ID" value="NZ_QXDF01000002.1"/>
</dbReference>
<dbReference type="Proteomes" id="UP000266273">
    <property type="component" value="Unassembled WGS sequence"/>
</dbReference>
<dbReference type="Pfam" id="PF16867">
    <property type="entry name" value="DMSP_lyase"/>
    <property type="match status" value="1"/>
</dbReference>
<accession>A0A397PGW8</accession>